<sequence length="60" mass="7228">MNESVRKTIEYRLQLVNESEESFQKNKVELENALLRNKTKLDLITKEKKELETFLIEYPL</sequence>
<proteinExistence type="predicted"/>
<dbReference type="AlphaFoldDB" id="A0A1H0YVV5"/>
<evidence type="ECO:0000313" key="1">
    <source>
        <dbReference type="EMBL" id="SDQ19051.1"/>
    </source>
</evidence>
<reference evidence="2" key="1">
    <citation type="submission" date="2016-10" db="EMBL/GenBank/DDBJ databases">
        <authorList>
            <person name="Varghese N."/>
            <person name="Submissions S."/>
        </authorList>
    </citation>
    <scope>NUCLEOTIDE SEQUENCE [LARGE SCALE GENOMIC DNA]</scope>
    <source>
        <strain evidence="2">MPL-11</strain>
    </source>
</reference>
<gene>
    <name evidence="1" type="ORF">SAMN04487752_1173</name>
</gene>
<accession>A0A1H0YVV5</accession>
<evidence type="ECO:0000313" key="2">
    <source>
        <dbReference type="Proteomes" id="UP000199481"/>
    </source>
</evidence>
<dbReference type="EMBL" id="FNJW01000008">
    <property type="protein sequence ID" value="SDQ19051.1"/>
    <property type="molecule type" value="Genomic_DNA"/>
</dbReference>
<organism evidence="1 2">
    <name type="scientific">Carnobacterium viridans</name>
    <dbReference type="NCBI Taxonomy" id="174587"/>
    <lineage>
        <taxon>Bacteria</taxon>
        <taxon>Bacillati</taxon>
        <taxon>Bacillota</taxon>
        <taxon>Bacilli</taxon>
        <taxon>Lactobacillales</taxon>
        <taxon>Carnobacteriaceae</taxon>
        <taxon>Carnobacterium</taxon>
    </lineage>
</organism>
<keyword evidence="2" id="KW-1185">Reference proteome</keyword>
<dbReference type="RefSeq" id="WP_089976068.1">
    <property type="nucleotide sequence ID" value="NZ_CP084916.1"/>
</dbReference>
<protein>
    <submittedName>
        <fullName evidence="1">Uncharacterized protein</fullName>
    </submittedName>
</protein>
<name>A0A1H0YVV5_9LACT</name>
<dbReference type="Proteomes" id="UP000199481">
    <property type="component" value="Unassembled WGS sequence"/>
</dbReference>